<keyword evidence="3" id="KW-1185">Reference proteome</keyword>
<dbReference type="Proteomes" id="UP000001514">
    <property type="component" value="Unassembled WGS sequence"/>
</dbReference>
<evidence type="ECO:0000256" key="1">
    <source>
        <dbReference type="SAM" id="MobiDB-lite"/>
    </source>
</evidence>
<dbReference type="EMBL" id="GL377569">
    <property type="protein sequence ID" value="EFJ34275.1"/>
    <property type="molecule type" value="Genomic_DNA"/>
</dbReference>
<dbReference type="Gramene" id="EFJ34275">
    <property type="protein sequence ID" value="EFJ34275"/>
    <property type="gene ID" value="SELMODRAFT_405471"/>
</dbReference>
<dbReference type="AlphaFoldDB" id="D8QYP2"/>
<name>D8QYP2_SELML</name>
<dbReference type="InParanoid" id="D8QYP2"/>
<accession>D8QYP2</accession>
<feature type="compositionally biased region" description="Low complexity" evidence="1">
    <location>
        <begin position="67"/>
        <end position="84"/>
    </location>
</feature>
<sequence length="471" mass="53245">MGFSVPSEVMALSKRATTMDKQGVVESAAAQSPSFLELLKSWFLCGWLADKAALLKTHGPSYIAVGSRSQSASSSLDPQSGASGPKPYMRPSRWTQLVRKCRARFRRGWIHDGNPQGGQFDPHQQHYYKMDSYERNFDRGREFWEDLALIGQPLEENSPRRWAIPEASVPDPGITLEMRARVRSASLAAFKRRREESFHRTELWPGQREFLQAERERKKRLGILTRKVRPFAAANQCPRRRAQPSVATENATGTHVAFVRAAPPIPTMNSPLLRQLESRRESDTFVLDTSVACLFKDLRLEPSQVTADRERFLELLKGAKLAAPPVAWKEYALFGLSSAIPFSTMSEKRLEDANRVVDSLIGLFRRAPKGKWLAMKESHKSRVKDYLFVVQSAMLYPKTTILTNDSDFGIFEVMAGDIEQLLYRRHNSLSLSLSSVSIFNVAYDLGLDLRCSRRKGKFLFPQGSRGSRGSN</sequence>
<dbReference type="HOGENOM" id="CLU_580617_0_0_1"/>
<reference evidence="2 3" key="1">
    <citation type="journal article" date="2011" name="Science">
        <title>The Selaginella genome identifies genetic changes associated with the evolution of vascular plants.</title>
        <authorList>
            <person name="Banks J.A."/>
            <person name="Nishiyama T."/>
            <person name="Hasebe M."/>
            <person name="Bowman J.L."/>
            <person name="Gribskov M."/>
            <person name="dePamphilis C."/>
            <person name="Albert V.A."/>
            <person name="Aono N."/>
            <person name="Aoyama T."/>
            <person name="Ambrose B.A."/>
            <person name="Ashton N.W."/>
            <person name="Axtell M.J."/>
            <person name="Barker E."/>
            <person name="Barker M.S."/>
            <person name="Bennetzen J.L."/>
            <person name="Bonawitz N.D."/>
            <person name="Chapple C."/>
            <person name="Cheng C."/>
            <person name="Correa L.G."/>
            <person name="Dacre M."/>
            <person name="DeBarry J."/>
            <person name="Dreyer I."/>
            <person name="Elias M."/>
            <person name="Engstrom E.M."/>
            <person name="Estelle M."/>
            <person name="Feng L."/>
            <person name="Finet C."/>
            <person name="Floyd S.K."/>
            <person name="Frommer W.B."/>
            <person name="Fujita T."/>
            <person name="Gramzow L."/>
            <person name="Gutensohn M."/>
            <person name="Harholt J."/>
            <person name="Hattori M."/>
            <person name="Heyl A."/>
            <person name="Hirai T."/>
            <person name="Hiwatashi Y."/>
            <person name="Ishikawa M."/>
            <person name="Iwata M."/>
            <person name="Karol K.G."/>
            <person name="Koehler B."/>
            <person name="Kolukisaoglu U."/>
            <person name="Kubo M."/>
            <person name="Kurata T."/>
            <person name="Lalonde S."/>
            <person name="Li K."/>
            <person name="Li Y."/>
            <person name="Litt A."/>
            <person name="Lyons E."/>
            <person name="Manning G."/>
            <person name="Maruyama T."/>
            <person name="Michael T.P."/>
            <person name="Mikami K."/>
            <person name="Miyazaki S."/>
            <person name="Morinaga S."/>
            <person name="Murata T."/>
            <person name="Mueller-Roeber B."/>
            <person name="Nelson D.R."/>
            <person name="Obara M."/>
            <person name="Oguri Y."/>
            <person name="Olmstead R.G."/>
            <person name="Onodera N."/>
            <person name="Petersen B.L."/>
            <person name="Pils B."/>
            <person name="Prigge M."/>
            <person name="Rensing S.A."/>
            <person name="Riano-Pachon D.M."/>
            <person name="Roberts A.W."/>
            <person name="Sato Y."/>
            <person name="Scheller H.V."/>
            <person name="Schulz B."/>
            <person name="Schulz C."/>
            <person name="Shakirov E.V."/>
            <person name="Shibagaki N."/>
            <person name="Shinohara N."/>
            <person name="Shippen D.E."/>
            <person name="Soerensen I."/>
            <person name="Sotooka R."/>
            <person name="Sugimoto N."/>
            <person name="Sugita M."/>
            <person name="Sumikawa N."/>
            <person name="Tanurdzic M."/>
            <person name="Theissen G."/>
            <person name="Ulvskov P."/>
            <person name="Wakazuki S."/>
            <person name="Weng J.K."/>
            <person name="Willats W.W."/>
            <person name="Wipf D."/>
            <person name="Wolf P.G."/>
            <person name="Yang L."/>
            <person name="Zimmer A.D."/>
            <person name="Zhu Q."/>
            <person name="Mitros T."/>
            <person name="Hellsten U."/>
            <person name="Loque D."/>
            <person name="Otillar R."/>
            <person name="Salamov A."/>
            <person name="Schmutz J."/>
            <person name="Shapiro H."/>
            <person name="Lindquist E."/>
            <person name="Lucas S."/>
            <person name="Rokhsar D."/>
            <person name="Grigoriev I.V."/>
        </authorList>
    </citation>
    <scope>NUCLEOTIDE SEQUENCE [LARGE SCALE GENOMIC DNA]</scope>
</reference>
<feature type="region of interest" description="Disordered" evidence="1">
    <location>
        <begin position="67"/>
        <end position="89"/>
    </location>
</feature>
<protein>
    <submittedName>
        <fullName evidence="2">Uncharacterized protein</fullName>
    </submittedName>
</protein>
<gene>
    <name evidence="2" type="ORF">SELMODRAFT_405471</name>
</gene>
<proteinExistence type="predicted"/>
<evidence type="ECO:0000313" key="2">
    <source>
        <dbReference type="EMBL" id="EFJ34275.1"/>
    </source>
</evidence>
<organism evidence="3">
    <name type="scientific">Selaginella moellendorffii</name>
    <name type="common">Spikemoss</name>
    <dbReference type="NCBI Taxonomy" id="88036"/>
    <lineage>
        <taxon>Eukaryota</taxon>
        <taxon>Viridiplantae</taxon>
        <taxon>Streptophyta</taxon>
        <taxon>Embryophyta</taxon>
        <taxon>Tracheophyta</taxon>
        <taxon>Lycopodiopsida</taxon>
        <taxon>Selaginellales</taxon>
        <taxon>Selaginellaceae</taxon>
        <taxon>Selaginella</taxon>
    </lineage>
</organism>
<evidence type="ECO:0000313" key="3">
    <source>
        <dbReference type="Proteomes" id="UP000001514"/>
    </source>
</evidence>
<dbReference type="KEGG" id="smo:SELMODRAFT_405471"/>